<dbReference type="PANTHER" id="PTHR30465:SF66">
    <property type="entry name" value="INNER MEMBRANE ABC TRANSPORTER PERMEASE PROTEIN YEJB"/>
    <property type="match status" value="1"/>
</dbReference>
<accession>A0A2K9NHQ1</accession>
<dbReference type="PROSITE" id="PS50928">
    <property type="entry name" value="ABC_TM1"/>
    <property type="match status" value="1"/>
</dbReference>
<dbReference type="InterPro" id="IPR000515">
    <property type="entry name" value="MetI-like"/>
</dbReference>
<dbReference type="EMBL" id="CP025612">
    <property type="protein sequence ID" value="AUN32609.1"/>
    <property type="molecule type" value="Genomic_DNA"/>
</dbReference>
<feature type="transmembrane region" description="Helical" evidence="7">
    <location>
        <begin position="155"/>
        <end position="180"/>
    </location>
</feature>
<dbReference type="InterPro" id="IPR035906">
    <property type="entry name" value="MetI-like_sf"/>
</dbReference>
<evidence type="ECO:0000256" key="1">
    <source>
        <dbReference type="ARBA" id="ARBA00004651"/>
    </source>
</evidence>
<keyword evidence="3" id="KW-1003">Cell membrane</keyword>
<evidence type="ECO:0000256" key="4">
    <source>
        <dbReference type="ARBA" id="ARBA00022692"/>
    </source>
</evidence>
<evidence type="ECO:0000313" key="8">
    <source>
        <dbReference type="EMBL" id="AUN32609.1"/>
    </source>
</evidence>
<comment type="subcellular location">
    <subcellularLocation>
        <location evidence="1 7">Cell membrane</location>
        <topology evidence="1 7">Multi-pass membrane protein</topology>
    </subcellularLocation>
</comment>
<evidence type="ECO:0000256" key="6">
    <source>
        <dbReference type="ARBA" id="ARBA00023136"/>
    </source>
</evidence>
<feature type="transmembrane region" description="Helical" evidence="7">
    <location>
        <begin position="211"/>
        <end position="229"/>
    </location>
</feature>
<organism evidence="8 9">
    <name type="scientific">Niveispirillum cyanobacteriorum</name>
    <dbReference type="NCBI Taxonomy" id="1612173"/>
    <lineage>
        <taxon>Bacteria</taxon>
        <taxon>Pseudomonadati</taxon>
        <taxon>Pseudomonadota</taxon>
        <taxon>Alphaproteobacteria</taxon>
        <taxon>Rhodospirillales</taxon>
        <taxon>Azospirillaceae</taxon>
        <taxon>Niveispirillum</taxon>
    </lineage>
</organism>
<comment type="similarity">
    <text evidence="7">Belongs to the binding-protein-dependent transport system permease family.</text>
</comment>
<proteinExistence type="inferred from homology"/>
<keyword evidence="9" id="KW-1185">Reference proteome</keyword>
<dbReference type="AlphaFoldDB" id="A0A2K9NHQ1"/>
<protein>
    <submittedName>
        <fullName evidence="8">Microcin ABC transporter permease</fullName>
    </submittedName>
</protein>
<evidence type="ECO:0000256" key="2">
    <source>
        <dbReference type="ARBA" id="ARBA00022448"/>
    </source>
</evidence>
<evidence type="ECO:0000256" key="7">
    <source>
        <dbReference type="RuleBase" id="RU363032"/>
    </source>
</evidence>
<dbReference type="PANTHER" id="PTHR30465">
    <property type="entry name" value="INNER MEMBRANE ABC TRANSPORTER"/>
    <property type="match status" value="1"/>
</dbReference>
<feature type="transmembrane region" description="Helical" evidence="7">
    <location>
        <begin position="270"/>
        <end position="296"/>
    </location>
</feature>
<dbReference type="KEGG" id="ncb:C0V82_19965"/>
<dbReference type="GO" id="GO:0005886">
    <property type="term" value="C:plasma membrane"/>
    <property type="evidence" value="ECO:0007669"/>
    <property type="project" value="UniProtKB-SubCell"/>
</dbReference>
<dbReference type="CDD" id="cd06261">
    <property type="entry name" value="TM_PBP2"/>
    <property type="match status" value="1"/>
</dbReference>
<keyword evidence="4 7" id="KW-0812">Transmembrane</keyword>
<dbReference type="Pfam" id="PF00528">
    <property type="entry name" value="BPD_transp_1"/>
    <property type="match status" value="1"/>
</dbReference>
<dbReference type="OrthoDB" id="7834831at2"/>
<evidence type="ECO:0000313" key="9">
    <source>
        <dbReference type="Proteomes" id="UP000234752"/>
    </source>
</evidence>
<evidence type="ECO:0000256" key="3">
    <source>
        <dbReference type="ARBA" id="ARBA00022475"/>
    </source>
</evidence>
<keyword evidence="2 7" id="KW-0813">Transport</keyword>
<evidence type="ECO:0000256" key="5">
    <source>
        <dbReference type="ARBA" id="ARBA00022989"/>
    </source>
</evidence>
<dbReference type="GO" id="GO:0042884">
    <property type="term" value="P:microcin transport"/>
    <property type="evidence" value="ECO:0007669"/>
    <property type="project" value="TreeGrafter"/>
</dbReference>
<dbReference type="Gene3D" id="1.10.3720.10">
    <property type="entry name" value="MetI-like"/>
    <property type="match status" value="1"/>
</dbReference>
<keyword evidence="5 7" id="KW-1133">Transmembrane helix</keyword>
<reference evidence="8 9" key="1">
    <citation type="submission" date="2017-12" db="EMBL/GenBank/DDBJ databases">
        <title>Genomes of bacteria within cyanobacterial aggregates.</title>
        <authorList>
            <person name="Cai H."/>
        </authorList>
    </citation>
    <scope>NUCLEOTIDE SEQUENCE [LARGE SCALE GENOMIC DNA]</scope>
    <source>
        <strain evidence="8 9">TH16</strain>
    </source>
</reference>
<gene>
    <name evidence="8" type="ORF">C0V82_19965</name>
</gene>
<sequence length="353" mass="38669">MWPYIIKRLFMMIPTLLGVLTFTFLVTQFVPGGPVEHALGEMDHATARGGADGGPAEGGWTYSGRKGIDAAQVEQLTQLYGFDKPPLERYVLMVGNFLRFDLGESYFRNESVASLIQSKLGVSVALGTWTFILTYLISIPLGVAKAVRAGSRFDVATTVLVLFGYAVPGFVLGVLLIVLFGGGSFWDIFPLRGLVSENWDSLSPGAKVLDYLWHVTLPVTASVVSNFAIKTLMTKNTFLDELGKQYVLTARAKGLSERTILWKHVMRNALLPMITAFPITFISAFFTGSLLIESLFSLDGLGLLSYESIVSRDFPVVLGALYLFTLVGLIIKLLGDIAYVLADPRIKYDAQEA</sequence>
<keyword evidence="6 7" id="KW-0472">Membrane</keyword>
<dbReference type="RefSeq" id="WP_102114142.1">
    <property type="nucleotide sequence ID" value="NZ_BMGN01000007.1"/>
</dbReference>
<feature type="transmembrane region" description="Helical" evidence="7">
    <location>
        <begin position="316"/>
        <end position="342"/>
    </location>
</feature>
<dbReference type="SUPFAM" id="SSF161098">
    <property type="entry name" value="MetI-like"/>
    <property type="match status" value="1"/>
</dbReference>
<name>A0A2K9NHQ1_9PROT</name>
<dbReference type="Proteomes" id="UP000234752">
    <property type="component" value="Chromosome eg_2"/>
</dbReference>
<dbReference type="GO" id="GO:0055085">
    <property type="term" value="P:transmembrane transport"/>
    <property type="evidence" value="ECO:0007669"/>
    <property type="project" value="InterPro"/>
</dbReference>
<feature type="transmembrane region" description="Helical" evidence="7">
    <location>
        <begin position="120"/>
        <end position="143"/>
    </location>
</feature>